<feature type="compositionally biased region" description="Polar residues" evidence="3">
    <location>
        <begin position="483"/>
        <end position="492"/>
    </location>
</feature>
<keyword evidence="1" id="KW-0853">WD repeat</keyword>
<feature type="region of interest" description="Disordered" evidence="3">
    <location>
        <begin position="451"/>
        <end position="493"/>
    </location>
</feature>
<keyword evidence="5" id="KW-1185">Reference proteome</keyword>
<evidence type="ECO:0000256" key="1">
    <source>
        <dbReference type="ARBA" id="ARBA00022574"/>
    </source>
</evidence>
<evidence type="ECO:0000313" key="5">
    <source>
        <dbReference type="Proteomes" id="UP001150925"/>
    </source>
</evidence>
<dbReference type="Gene3D" id="2.130.10.10">
    <property type="entry name" value="YVTN repeat-like/Quinoprotein amine dehydrogenase"/>
    <property type="match status" value="2"/>
</dbReference>
<dbReference type="InterPro" id="IPR036322">
    <property type="entry name" value="WD40_repeat_dom_sf"/>
</dbReference>
<feature type="region of interest" description="Disordered" evidence="3">
    <location>
        <begin position="662"/>
        <end position="728"/>
    </location>
</feature>
<feature type="compositionally biased region" description="Polar residues" evidence="3">
    <location>
        <begin position="233"/>
        <end position="255"/>
    </location>
</feature>
<accession>A0A9W8E6B3</accession>
<sequence>MTVSERAWKLAFLRHFSNQRPYQRLAIESWRTEYFRRVALLRHWSGHRGRKVTLDPRLGPLTAVMVDLSVPWVLLGSMEQGIVVRGDPVAGTIQRGTPYFAYNGDFPAPVSAVAIAAQRIAWGFPDGSLKSLALHHQHRQLHWKTFPGAHTSAVSQIVWPTVESDNWGRPDHFLSVAAQTQCIKLWDAKSGQCTATFQLPVDDSPTTAAYVPHRWVTVGTRTGKVHIWSKSGPSVTISRNSQQGQTASLPSSPHATSGPKERHTILAVGEEHTNTTVLRLGLSGAEYHPIAMVELDQSPWLRVVSLAWNQPLAQLPASITTPVTCVHWRMFVFQPRLASSLPQNSVQTDFRSPGVPEQRRLIAVTGHLDGSVRLWSRDVPNLNNQSGLLAQSTLNQSKDPCSPENFTLVHAFHPYSVPVTHVYVDEYKMVTTSWDGSVDAWDALTQRHLRTFSARQPRRRQHPQPPHPGDDDRQAGPLPRVNGRTSLETQDPNVYRQRVSQILAAIWKVHIPGRNSDDDVRYTLSGPLPMQGPLMDWITESHDAPMVTSLHVQPEGVTTVVGTTLLHWNISNEKPSSYTGKKPAIPTGSSRLEISQEVQEGLADYQEERSEELESQRHRAELEQLHSIEGLTEEEQIRYAMLLSADQNQPPTGSARSENLLQISSRPNPTGSLAKNPKGKAPQVNGSHLGGDASATSYSAIPDSSRSIPTSTTRATHELPEGTHSLGELSEEELLEYVLMLSKVEQ</sequence>
<dbReference type="PANTHER" id="PTHR19848">
    <property type="entry name" value="WD40 REPEAT PROTEIN"/>
    <property type="match status" value="1"/>
</dbReference>
<dbReference type="InterPro" id="IPR015943">
    <property type="entry name" value="WD40/YVTN_repeat-like_dom_sf"/>
</dbReference>
<comment type="caution">
    <text evidence="4">The sequence shown here is derived from an EMBL/GenBank/DDBJ whole genome shotgun (WGS) entry which is preliminary data.</text>
</comment>
<proteinExistence type="predicted"/>
<dbReference type="SMART" id="SM00320">
    <property type="entry name" value="WD40"/>
    <property type="match status" value="4"/>
</dbReference>
<feature type="region of interest" description="Disordered" evidence="3">
    <location>
        <begin position="233"/>
        <end position="261"/>
    </location>
</feature>
<dbReference type="EMBL" id="JANBPY010000006">
    <property type="protein sequence ID" value="KAJ1970080.1"/>
    <property type="molecule type" value="Genomic_DNA"/>
</dbReference>
<evidence type="ECO:0000313" key="4">
    <source>
        <dbReference type="EMBL" id="KAJ1970080.1"/>
    </source>
</evidence>
<protein>
    <submittedName>
        <fullName evidence="4">Uncharacterized protein</fullName>
    </submittedName>
</protein>
<feature type="compositionally biased region" description="Polar residues" evidence="3">
    <location>
        <begin position="662"/>
        <end position="673"/>
    </location>
</feature>
<keyword evidence="2" id="KW-0677">Repeat</keyword>
<feature type="compositionally biased region" description="Polar residues" evidence="3">
    <location>
        <begin position="694"/>
        <end position="714"/>
    </location>
</feature>
<gene>
    <name evidence="4" type="ORF">IWQ62_000186</name>
</gene>
<name>A0A9W8E6B3_9FUNG</name>
<dbReference type="OrthoDB" id="2095648at2759"/>
<dbReference type="AlphaFoldDB" id="A0A9W8E6B3"/>
<dbReference type="Proteomes" id="UP001150925">
    <property type="component" value="Unassembled WGS sequence"/>
</dbReference>
<dbReference type="SUPFAM" id="SSF50978">
    <property type="entry name" value="WD40 repeat-like"/>
    <property type="match status" value="1"/>
</dbReference>
<dbReference type="PANTHER" id="PTHR19848:SF8">
    <property type="entry name" value="F-BOX AND WD REPEAT DOMAIN CONTAINING 7"/>
    <property type="match status" value="1"/>
</dbReference>
<evidence type="ECO:0000256" key="2">
    <source>
        <dbReference type="ARBA" id="ARBA00022737"/>
    </source>
</evidence>
<reference evidence="4" key="1">
    <citation type="submission" date="2022-07" db="EMBL/GenBank/DDBJ databases">
        <title>Phylogenomic reconstructions and comparative analyses of Kickxellomycotina fungi.</title>
        <authorList>
            <person name="Reynolds N.K."/>
            <person name="Stajich J.E."/>
            <person name="Barry K."/>
            <person name="Grigoriev I.V."/>
            <person name="Crous P."/>
            <person name="Smith M.E."/>
        </authorList>
    </citation>
    <scope>NUCLEOTIDE SEQUENCE</scope>
    <source>
        <strain evidence="4">RSA 1196</strain>
    </source>
</reference>
<organism evidence="4 5">
    <name type="scientific">Dispira parvispora</name>
    <dbReference type="NCBI Taxonomy" id="1520584"/>
    <lineage>
        <taxon>Eukaryota</taxon>
        <taxon>Fungi</taxon>
        <taxon>Fungi incertae sedis</taxon>
        <taxon>Zoopagomycota</taxon>
        <taxon>Kickxellomycotina</taxon>
        <taxon>Dimargaritomycetes</taxon>
        <taxon>Dimargaritales</taxon>
        <taxon>Dimargaritaceae</taxon>
        <taxon>Dispira</taxon>
    </lineage>
</organism>
<evidence type="ECO:0000256" key="3">
    <source>
        <dbReference type="SAM" id="MobiDB-lite"/>
    </source>
</evidence>
<dbReference type="InterPro" id="IPR001680">
    <property type="entry name" value="WD40_rpt"/>
</dbReference>